<proteinExistence type="predicted"/>
<evidence type="ECO:0000313" key="1">
    <source>
        <dbReference type="EMBL" id="AUS04161.1"/>
    </source>
</evidence>
<dbReference type="RefSeq" id="WP_102994283.1">
    <property type="nucleotide sequence ID" value="NZ_CP025938.1"/>
</dbReference>
<dbReference type="EMBL" id="CP025938">
    <property type="protein sequence ID" value="AUS04161.1"/>
    <property type="molecule type" value="Genomic_DNA"/>
</dbReference>
<name>A0A2I7SE38_9FLAO</name>
<evidence type="ECO:0000313" key="2">
    <source>
        <dbReference type="Proteomes" id="UP000236592"/>
    </source>
</evidence>
<dbReference type="Proteomes" id="UP000236592">
    <property type="component" value="Chromosome"/>
</dbReference>
<dbReference type="AlphaFoldDB" id="A0A2I7SE38"/>
<protein>
    <submittedName>
        <fullName evidence="1">Uncharacterized protein</fullName>
    </submittedName>
</protein>
<gene>
    <name evidence="1" type="ORF">C1A40_01105</name>
</gene>
<reference evidence="2" key="1">
    <citation type="submission" date="2018-01" db="EMBL/GenBank/DDBJ databases">
        <title>Complete genome of Tamlana sp. UJ94.</title>
        <authorList>
            <person name="Jung J."/>
            <person name="Chung D."/>
            <person name="Bae S.S."/>
            <person name="Baek K."/>
        </authorList>
    </citation>
    <scope>NUCLEOTIDE SEQUENCE [LARGE SCALE GENOMIC DNA]</scope>
    <source>
        <strain evidence="2">UJ94</strain>
    </source>
</reference>
<dbReference type="KEGG" id="taj:C1A40_01105"/>
<keyword evidence="2" id="KW-1185">Reference proteome</keyword>
<accession>A0A2I7SE38</accession>
<sequence>MEAFELREKWKKSIKTVDDRFLQLVDALYEGYIKNETVAYHPDGSPMSRHDYKKALDIAELQITKGDYISAEEFEQEDL</sequence>
<dbReference type="OrthoDB" id="1446355at2"/>
<organism evidence="1 2">
    <name type="scientific">Pseudotamlana carrageenivorans</name>
    <dbReference type="NCBI Taxonomy" id="2069432"/>
    <lineage>
        <taxon>Bacteria</taxon>
        <taxon>Pseudomonadati</taxon>
        <taxon>Bacteroidota</taxon>
        <taxon>Flavobacteriia</taxon>
        <taxon>Flavobacteriales</taxon>
        <taxon>Flavobacteriaceae</taxon>
        <taxon>Pseudotamlana</taxon>
    </lineage>
</organism>